<dbReference type="InterPro" id="IPR021109">
    <property type="entry name" value="Peptidase_aspartic_dom_sf"/>
</dbReference>
<dbReference type="Pfam" id="PF00026">
    <property type="entry name" value="Asp"/>
    <property type="match status" value="1"/>
</dbReference>
<proteinExistence type="inferred from homology"/>
<evidence type="ECO:0000313" key="7">
    <source>
        <dbReference type="Proteomes" id="UP001362999"/>
    </source>
</evidence>
<dbReference type="PRINTS" id="PR00792">
    <property type="entry name" value="PEPSIN"/>
</dbReference>
<feature type="signal peptide" evidence="4">
    <location>
        <begin position="1"/>
        <end position="21"/>
    </location>
</feature>
<comment type="caution">
    <text evidence="6">The sequence shown here is derived from an EMBL/GenBank/DDBJ whole genome shotgun (WGS) entry which is preliminary data.</text>
</comment>
<feature type="transmembrane region" description="Helical" evidence="3">
    <location>
        <begin position="421"/>
        <end position="447"/>
    </location>
</feature>
<accession>A0AAV9Z3B7</accession>
<dbReference type="PANTHER" id="PTHR47966:SF6">
    <property type="entry name" value="PEPTIDASE A1 DOMAIN-CONTAINING PROTEIN"/>
    <property type="match status" value="1"/>
</dbReference>
<sequence>MFLLIWLVLGSMVSLFSPAYAQPVHLPLVHHVLPHSDTAVARSFLGVEQRNRVDASLSPVGPQAPSVHLIPISFGTPTQTLALELSFSLPGAMVVGCNESCSNLSLFNYIDSSSARNKSTSRQAITPLGETPIPGSVFTDVIGFGPLSILDASFFVIDSYDYAGIFGLGFPSASFQNLPSLWQSLLSGTPVDAPEMGIWLSRVHNTSFSKVGTPGVFTFGGTNSSLYTGGIEFFNSTSTSAWALNITKFTIQGHEVILTQSRNDVAFDVATNGIYGPTSSVAAIWAKVDGAFVVGTGVYQYSCSTDLNVTVAFGGRSWTLDPAGLNFPSNGVSDGQCLGAIAGMDQAEDQPGWIFGDTFLRGVYTVLRQGNPPAVGFAELSEQGGGAPSPTLPSTASLSLSSSSIITPQSSTPPPVSAKKLSVAAVVGGVVGGLVLCAALLVALLLARRRRQQNHPTLVDEDEGGVIRDLTPEPFVAVDQHPEMAPFNSAERRFKRKLEVNGDVNYPYWIEPGSTSATRPGKSASGESASLPAAAADVLVIEQLRNLTEEVRRMTERDPEESIAPPSYHPNV</sequence>
<evidence type="ECO:0000313" key="6">
    <source>
        <dbReference type="EMBL" id="KAK6969429.1"/>
    </source>
</evidence>
<dbReference type="Proteomes" id="UP001362999">
    <property type="component" value="Unassembled WGS sequence"/>
</dbReference>
<protein>
    <submittedName>
        <fullName evidence="6">Aspartic peptidase domain-containing protein</fullName>
    </submittedName>
</protein>
<reference evidence="6 7" key="1">
    <citation type="journal article" date="2024" name="J Genomics">
        <title>Draft genome sequencing and assembly of Favolaschia claudopus CIRM-BRFM 2984 isolated from oak limbs.</title>
        <authorList>
            <person name="Navarro D."/>
            <person name="Drula E."/>
            <person name="Chaduli D."/>
            <person name="Cazenave R."/>
            <person name="Ahrendt S."/>
            <person name="Wang J."/>
            <person name="Lipzen A."/>
            <person name="Daum C."/>
            <person name="Barry K."/>
            <person name="Grigoriev I.V."/>
            <person name="Favel A."/>
            <person name="Rosso M.N."/>
            <person name="Martin F."/>
        </authorList>
    </citation>
    <scope>NUCLEOTIDE SEQUENCE [LARGE SCALE GENOMIC DNA]</scope>
    <source>
        <strain evidence="6 7">CIRM-BRFM 2984</strain>
    </source>
</reference>
<evidence type="ECO:0000256" key="4">
    <source>
        <dbReference type="SAM" id="SignalP"/>
    </source>
</evidence>
<dbReference type="PROSITE" id="PS51767">
    <property type="entry name" value="PEPTIDASE_A1"/>
    <property type="match status" value="1"/>
</dbReference>
<comment type="similarity">
    <text evidence="1">Belongs to the peptidase A1 family.</text>
</comment>
<keyword evidence="4" id="KW-0732">Signal</keyword>
<name>A0AAV9Z3B7_9AGAR</name>
<feature type="domain" description="Peptidase A1" evidence="5">
    <location>
        <begin position="68"/>
        <end position="378"/>
    </location>
</feature>
<organism evidence="6 7">
    <name type="scientific">Favolaschia claudopus</name>
    <dbReference type="NCBI Taxonomy" id="2862362"/>
    <lineage>
        <taxon>Eukaryota</taxon>
        <taxon>Fungi</taxon>
        <taxon>Dikarya</taxon>
        <taxon>Basidiomycota</taxon>
        <taxon>Agaricomycotina</taxon>
        <taxon>Agaricomycetes</taxon>
        <taxon>Agaricomycetidae</taxon>
        <taxon>Agaricales</taxon>
        <taxon>Marasmiineae</taxon>
        <taxon>Mycenaceae</taxon>
        <taxon>Favolaschia</taxon>
    </lineage>
</organism>
<dbReference type="AlphaFoldDB" id="A0AAV9Z3B7"/>
<dbReference type="GO" id="GO:0004190">
    <property type="term" value="F:aspartic-type endopeptidase activity"/>
    <property type="evidence" value="ECO:0007669"/>
    <property type="project" value="InterPro"/>
</dbReference>
<dbReference type="CDD" id="cd05471">
    <property type="entry name" value="pepsin_like"/>
    <property type="match status" value="1"/>
</dbReference>
<dbReference type="Gene3D" id="2.40.70.10">
    <property type="entry name" value="Acid Proteases"/>
    <property type="match status" value="2"/>
</dbReference>
<dbReference type="EMBL" id="JAWWNJ010000224">
    <property type="protein sequence ID" value="KAK6969429.1"/>
    <property type="molecule type" value="Genomic_DNA"/>
</dbReference>
<evidence type="ECO:0000256" key="3">
    <source>
        <dbReference type="SAM" id="Phobius"/>
    </source>
</evidence>
<dbReference type="PANTHER" id="PTHR47966">
    <property type="entry name" value="BETA-SITE APP-CLEAVING ENZYME, ISOFORM A-RELATED"/>
    <property type="match status" value="1"/>
</dbReference>
<feature type="region of interest" description="Disordered" evidence="2">
    <location>
        <begin position="552"/>
        <end position="572"/>
    </location>
</feature>
<keyword evidence="3" id="KW-0472">Membrane</keyword>
<evidence type="ECO:0000259" key="5">
    <source>
        <dbReference type="PROSITE" id="PS51767"/>
    </source>
</evidence>
<dbReference type="InterPro" id="IPR001461">
    <property type="entry name" value="Aspartic_peptidase_A1"/>
</dbReference>
<gene>
    <name evidence="6" type="ORF">R3P38DRAFT_3145246</name>
</gene>
<evidence type="ECO:0000256" key="1">
    <source>
        <dbReference type="ARBA" id="ARBA00007447"/>
    </source>
</evidence>
<evidence type="ECO:0000256" key="2">
    <source>
        <dbReference type="SAM" id="MobiDB-lite"/>
    </source>
</evidence>
<dbReference type="InterPro" id="IPR033121">
    <property type="entry name" value="PEPTIDASE_A1"/>
</dbReference>
<keyword evidence="3" id="KW-1133">Transmembrane helix</keyword>
<dbReference type="SUPFAM" id="SSF50630">
    <property type="entry name" value="Acid proteases"/>
    <property type="match status" value="1"/>
</dbReference>
<keyword evidence="3" id="KW-0812">Transmembrane</keyword>
<keyword evidence="7" id="KW-1185">Reference proteome</keyword>
<dbReference type="GO" id="GO:0006508">
    <property type="term" value="P:proteolysis"/>
    <property type="evidence" value="ECO:0007669"/>
    <property type="project" value="InterPro"/>
</dbReference>
<feature type="chain" id="PRO_5043463156" evidence="4">
    <location>
        <begin position="22"/>
        <end position="572"/>
    </location>
</feature>
<dbReference type="InterPro" id="IPR034164">
    <property type="entry name" value="Pepsin-like_dom"/>
</dbReference>